<dbReference type="AlphaFoldDB" id="A0AAD3SBI8"/>
<dbReference type="EMBL" id="BSYO01000008">
    <property type="protein sequence ID" value="GMH08123.1"/>
    <property type="molecule type" value="Genomic_DNA"/>
</dbReference>
<evidence type="ECO:0000313" key="4">
    <source>
        <dbReference type="Proteomes" id="UP001279734"/>
    </source>
</evidence>
<name>A0AAD3SBI8_NEPGR</name>
<dbReference type="InterPro" id="IPR008889">
    <property type="entry name" value="VQ"/>
</dbReference>
<gene>
    <name evidence="3" type="ORF">Nepgr_009963</name>
</gene>
<accession>A0AAD3SBI8</accession>
<sequence>MLDHRGATVRVLKLHHDLVFQHTVDFSHTVQRVRIKASASEFRALVQEFTGQDAEWPESNNKKPVVGEDSQTVPQDMKNTGYGDHDRMLQVPGMEPGSSDQVPMRSDLYSEPFDYEFLMPDDHHPLEDFSIFRR</sequence>
<reference evidence="3" key="1">
    <citation type="submission" date="2023-05" db="EMBL/GenBank/DDBJ databases">
        <title>Nepenthes gracilis genome sequencing.</title>
        <authorList>
            <person name="Fukushima K."/>
        </authorList>
    </citation>
    <scope>NUCLEOTIDE SEQUENCE</scope>
    <source>
        <strain evidence="3">SING2019-196</strain>
    </source>
</reference>
<feature type="region of interest" description="Disordered" evidence="1">
    <location>
        <begin position="53"/>
        <end position="83"/>
    </location>
</feature>
<organism evidence="3 4">
    <name type="scientific">Nepenthes gracilis</name>
    <name type="common">Slender pitcher plant</name>
    <dbReference type="NCBI Taxonomy" id="150966"/>
    <lineage>
        <taxon>Eukaryota</taxon>
        <taxon>Viridiplantae</taxon>
        <taxon>Streptophyta</taxon>
        <taxon>Embryophyta</taxon>
        <taxon>Tracheophyta</taxon>
        <taxon>Spermatophyta</taxon>
        <taxon>Magnoliopsida</taxon>
        <taxon>eudicotyledons</taxon>
        <taxon>Gunneridae</taxon>
        <taxon>Pentapetalae</taxon>
        <taxon>Caryophyllales</taxon>
        <taxon>Nepenthaceae</taxon>
        <taxon>Nepenthes</taxon>
    </lineage>
</organism>
<evidence type="ECO:0000313" key="3">
    <source>
        <dbReference type="EMBL" id="GMH08123.1"/>
    </source>
</evidence>
<protein>
    <recommendedName>
        <fullName evidence="2">VQ domain-containing protein</fullName>
    </recommendedName>
</protein>
<feature type="domain" description="VQ" evidence="2">
    <location>
        <begin position="35"/>
        <end position="54"/>
    </location>
</feature>
<proteinExistence type="predicted"/>
<evidence type="ECO:0000256" key="1">
    <source>
        <dbReference type="SAM" id="MobiDB-lite"/>
    </source>
</evidence>
<comment type="caution">
    <text evidence="3">The sequence shown here is derived from an EMBL/GenBank/DDBJ whole genome shotgun (WGS) entry which is preliminary data.</text>
</comment>
<keyword evidence="4" id="KW-1185">Reference proteome</keyword>
<dbReference type="Proteomes" id="UP001279734">
    <property type="component" value="Unassembled WGS sequence"/>
</dbReference>
<evidence type="ECO:0000259" key="2">
    <source>
        <dbReference type="Pfam" id="PF05678"/>
    </source>
</evidence>
<feature type="compositionally biased region" description="Polar residues" evidence="1">
    <location>
        <begin position="69"/>
        <end position="78"/>
    </location>
</feature>
<dbReference type="Pfam" id="PF05678">
    <property type="entry name" value="VQ"/>
    <property type="match status" value="1"/>
</dbReference>